<keyword evidence="3" id="KW-0964">Secreted</keyword>
<gene>
    <name evidence="10" type="ORF">HPB48_004686</name>
</gene>
<dbReference type="OrthoDB" id="671595at2759"/>
<dbReference type="InterPro" id="IPR042178">
    <property type="entry name" value="Serpin_sf_1"/>
</dbReference>
<comment type="similarity">
    <text evidence="2 7">Belongs to the serpin family.</text>
</comment>
<dbReference type="GO" id="GO:0005615">
    <property type="term" value="C:extracellular space"/>
    <property type="evidence" value="ECO:0007669"/>
    <property type="project" value="InterPro"/>
</dbReference>
<feature type="compositionally biased region" description="Basic residues" evidence="8">
    <location>
        <begin position="34"/>
        <end position="43"/>
    </location>
</feature>
<evidence type="ECO:0000256" key="4">
    <source>
        <dbReference type="ARBA" id="ARBA00022690"/>
    </source>
</evidence>
<dbReference type="OMA" id="TANVPIM"/>
<evidence type="ECO:0000256" key="1">
    <source>
        <dbReference type="ARBA" id="ARBA00004613"/>
    </source>
</evidence>
<dbReference type="Gene3D" id="3.30.497.10">
    <property type="entry name" value="Antithrombin, subunit I, domain 2"/>
    <property type="match status" value="1"/>
</dbReference>
<name>A0A9J6G0X9_HAELO</name>
<evidence type="ECO:0000313" key="11">
    <source>
        <dbReference type="Proteomes" id="UP000821853"/>
    </source>
</evidence>
<evidence type="ECO:0000259" key="9">
    <source>
        <dbReference type="SMART" id="SM00093"/>
    </source>
</evidence>
<organism evidence="10 11">
    <name type="scientific">Haemaphysalis longicornis</name>
    <name type="common">Bush tick</name>
    <dbReference type="NCBI Taxonomy" id="44386"/>
    <lineage>
        <taxon>Eukaryota</taxon>
        <taxon>Metazoa</taxon>
        <taxon>Ecdysozoa</taxon>
        <taxon>Arthropoda</taxon>
        <taxon>Chelicerata</taxon>
        <taxon>Arachnida</taxon>
        <taxon>Acari</taxon>
        <taxon>Parasitiformes</taxon>
        <taxon>Ixodida</taxon>
        <taxon>Ixodoidea</taxon>
        <taxon>Ixodidae</taxon>
        <taxon>Haemaphysalinae</taxon>
        <taxon>Haemaphysalis</taxon>
    </lineage>
</organism>
<comment type="subcellular location">
    <subcellularLocation>
        <location evidence="1">Secreted</location>
    </subcellularLocation>
</comment>
<dbReference type="InterPro" id="IPR042185">
    <property type="entry name" value="Serpin_sf_2"/>
</dbReference>
<keyword evidence="4" id="KW-0646">Protease inhibitor</keyword>
<dbReference type="InterPro" id="IPR036186">
    <property type="entry name" value="Serpin_sf"/>
</dbReference>
<feature type="domain" description="Serpin" evidence="9">
    <location>
        <begin position="98"/>
        <end position="453"/>
    </location>
</feature>
<protein>
    <recommendedName>
        <fullName evidence="9">Serpin domain-containing protein</fullName>
    </recommendedName>
</protein>
<dbReference type="Gene3D" id="2.30.39.10">
    <property type="entry name" value="Alpha-1-antitrypsin, domain 1"/>
    <property type="match status" value="1"/>
</dbReference>
<dbReference type="Pfam" id="PF00079">
    <property type="entry name" value="Serpin"/>
    <property type="match status" value="1"/>
</dbReference>
<accession>A0A9J6G0X9</accession>
<dbReference type="AlphaFoldDB" id="A0A9J6G0X9"/>
<evidence type="ECO:0000256" key="8">
    <source>
        <dbReference type="SAM" id="MobiDB-lite"/>
    </source>
</evidence>
<keyword evidence="6" id="KW-0325">Glycoprotein</keyword>
<dbReference type="InterPro" id="IPR023796">
    <property type="entry name" value="Serpin_dom"/>
</dbReference>
<dbReference type="GO" id="GO:0004867">
    <property type="term" value="F:serine-type endopeptidase inhibitor activity"/>
    <property type="evidence" value="ECO:0007669"/>
    <property type="project" value="UniProtKB-KW"/>
</dbReference>
<reference evidence="10 11" key="1">
    <citation type="journal article" date="2020" name="Cell">
        <title>Large-Scale Comparative Analyses of Tick Genomes Elucidate Their Genetic Diversity and Vector Capacities.</title>
        <authorList>
            <consortium name="Tick Genome and Microbiome Consortium (TIGMIC)"/>
            <person name="Jia N."/>
            <person name="Wang J."/>
            <person name="Shi W."/>
            <person name="Du L."/>
            <person name="Sun Y."/>
            <person name="Zhan W."/>
            <person name="Jiang J.F."/>
            <person name="Wang Q."/>
            <person name="Zhang B."/>
            <person name="Ji P."/>
            <person name="Bell-Sakyi L."/>
            <person name="Cui X.M."/>
            <person name="Yuan T.T."/>
            <person name="Jiang B.G."/>
            <person name="Yang W.F."/>
            <person name="Lam T.T."/>
            <person name="Chang Q.C."/>
            <person name="Ding S.J."/>
            <person name="Wang X.J."/>
            <person name="Zhu J.G."/>
            <person name="Ruan X.D."/>
            <person name="Zhao L."/>
            <person name="Wei J.T."/>
            <person name="Ye R.Z."/>
            <person name="Que T.C."/>
            <person name="Du C.H."/>
            <person name="Zhou Y.H."/>
            <person name="Cheng J.X."/>
            <person name="Dai P.F."/>
            <person name="Guo W.B."/>
            <person name="Han X.H."/>
            <person name="Huang E.J."/>
            <person name="Li L.F."/>
            <person name="Wei W."/>
            <person name="Gao Y.C."/>
            <person name="Liu J.Z."/>
            <person name="Shao H.Z."/>
            <person name="Wang X."/>
            <person name="Wang C.C."/>
            <person name="Yang T.C."/>
            <person name="Huo Q.B."/>
            <person name="Li W."/>
            <person name="Chen H.Y."/>
            <person name="Chen S.E."/>
            <person name="Zhou L.G."/>
            <person name="Ni X.B."/>
            <person name="Tian J.H."/>
            <person name="Sheng Y."/>
            <person name="Liu T."/>
            <person name="Pan Y.S."/>
            <person name="Xia L.Y."/>
            <person name="Li J."/>
            <person name="Zhao F."/>
            <person name="Cao W.C."/>
        </authorList>
    </citation>
    <scope>NUCLEOTIDE SEQUENCE [LARGE SCALE GENOMIC DNA]</scope>
    <source>
        <strain evidence="10">HaeL-2018</strain>
    </source>
</reference>
<proteinExistence type="inferred from homology"/>
<evidence type="ECO:0000256" key="7">
    <source>
        <dbReference type="RuleBase" id="RU000411"/>
    </source>
</evidence>
<comment type="caution">
    <text evidence="10">The sequence shown here is derived from an EMBL/GenBank/DDBJ whole genome shotgun (WGS) entry which is preliminary data.</text>
</comment>
<evidence type="ECO:0000313" key="10">
    <source>
        <dbReference type="EMBL" id="KAH9368667.1"/>
    </source>
</evidence>
<evidence type="ECO:0000256" key="5">
    <source>
        <dbReference type="ARBA" id="ARBA00022900"/>
    </source>
</evidence>
<keyword evidence="5" id="KW-0722">Serine protease inhibitor</keyword>
<dbReference type="SUPFAM" id="SSF56574">
    <property type="entry name" value="Serpins"/>
    <property type="match status" value="1"/>
</dbReference>
<dbReference type="PANTHER" id="PTHR11461">
    <property type="entry name" value="SERINE PROTEASE INHIBITOR, SERPIN"/>
    <property type="match status" value="1"/>
</dbReference>
<dbReference type="Proteomes" id="UP000821853">
    <property type="component" value="Chromosome 2"/>
</dbReference>
<evidence type="ECO:0000256" key="3">
    <source>
        <dbReference type="ARBA" id="ARBA00022525"/>
    </source>
</evidence>
<dbReference type="CDD" id="cd19577">
    <property type="entry name" value="serpinJ_IRS-2-like"/>
    <property type="match status" value="1"/>
</dbReference>
<dbReference type="VEuPathDB" id="VectorBase:HLOH_041114"/>
<dbReference type="InterPro" id="IPR000215">
    <property type="entry name" value="Serpin_fam"/>
</dbReference>
<dbReference type="PANTHER" id="PTHR11461:SF211">
    <property type="entry name" value="GH10112P-RELATED"/>
    <property type="match status" value="1"/>
</dbReference>
<evidence type="ECO:0000256" key="6">
    <source>
        <dbReference type="ARBA" id="ARBA00023180"/>
    </source>
</evidence>
<dbReference type="SMART" id="SM00093">
    <property type="entry name" value="SERPIN"/>
    <property type="match status" value="1"/>
</dbReference>
<dbReference type="EMBL" id="JABSTR010000004">
    <property type="protein sequence ID" value="KAH9368667.1"/>
    <property type="molecule type" value="Genomic_DNA"/>
</dbReference>
<keyword evidence="11" id="KW-1185">Reference proteome</keyword>
<evidence type="ECO:0000256" key="2">
    <source>
        <dbReference type="ARBA" id="ARBA00009500"/>
    </source>
</evidence>
<sequence length="455" mass="50806">MWIDYGVLAACQGENDEPPRTHQTQPSGSDARKQHGRNRRRPGLRLAEMKLPCLVLCLMAPLGTHGGVLDAIRGRKEQRRLQEQSLDDAVDDNNKLGLRILQSLGDQNVLLSPISLNLVLHMVLMGARGRTAYQMSAQLGNPSSDLMGELLRRMSSSAGANRATAFDHASAVLIQEGAPFNQSYYRAINQLFGANLATVQFGEGRGADVVKEVNEWASRKTRGRIPQFLEQPPEESTKMLILSAMYFKGDWKTKFDPEFTDNRVFRNQDGTTVRVPLMFIISTFNFSHDDDLDVDALQVPYADDQFSMILMLPRNRQSPLSSVVQGLSADKLEKIIASMKPEEVELTLPKMKAQEFLKMRGLLEKLGLRVPFTDSADFKGISQDQDLRLNEILHKAALDIDEDGTRAVAATEAQFVSKSLVHFKQFIVDRPFLALIRHEPTGAVLFIAQIVSMQA</sequence>
<feature type="region of interest" description="Disordered" evidence="8">
    <location>
        <begin position="12"/>
        <end position="43"/>
    </location>
</feature>